<organism evidence="2">
    <name type="scientific">marine sediment metagenome</name>
    <dbReference type="NCBI Taxonomy" id="412755"/>
    <lineage>
        <taxon>unclassified sequences</taxon>
        <taxon>metagenomes</taxon>
        <taxon>ecological metagenomes</taxon>
    </lineage>
</organism>
<dbReference type="EMBL" id="BARS01027542">
    <property type="protein sequence ID" value="GAF99728.1"/>
    <property type="molecule type" value="Genomic_DNA"/>
</dbReference>
<protein>
    <recommendedName>
        <fullName evidence="1">LTD domain-containing protein</fullName>
    </recommendedName>
</protein>
<reference evidence="2" key="1">
    <citation type="journal article" date="2014" name="Front. Microbiol.">
        <title>High frequency of phylogenetically diverse reductive dehalogenase-homologous genes in deep subseafloor sedimentary metagenomes.</title>
        <authorList>
            <person name="Kawai M."/>
            <person name="Futagami T."/>
            <person name="Toyoda A."/>
            <person name="Takaki Y."/>
            <person name="Nishi S."/>
            <person name="Hori S."/>
            <person name="Arai W."/>
            <person name="Tsubouchi T."/>
            <person name="Morono Y."/>
            <person name="Uchiyama I."/>
            <person name="Ito T."/>
            <person name="Fujiyama A."/>
            <person name="Inagaki F."/>
            <person name="Takami H."/>
        </authorList>
    </citation>
    <scope>NUCLEOTIDE SEQUENCE</scope>
    <source>
        <strain evidence="2">Expedition CK06-06</strain>
    </source>
</reference>
<dbReference type="SUPFAM" id="SSF74853">
    <property type="entry name" value="Lamin A/C globular tail domain"/>
    <property type="match status" value="1"/>
</dbReference>
<evidence type="ECO:0000313" key="2">
    <source>
        <dbReference type="EMBL" id="GAF99728.1"/>
    </source>
</evidence>
<dbReference type="AlphaFoldDB" id="X0U1R7"/>
<name>X0U1R7_9ZZZZ</name>
<dbReference type="Pfam" id="PF00932">
    <property type="entry name" value="LTD"/>
    <property type="match status" value="1"/>
</dbReference>
<accession>X0U1R7</accession>
<feature type="non-terminal residue" evidence="2">
    <location>
        <position position="1"/>
    </location>
</feature>
<evidence type="ECO:0000259" key="1">
    <source>
        <dbReference type="Pfam" id="PF00932"/>
    </source>
</evidence>
<dbReference type="InterPro" id="IPR036415">
    <property type="entry name" value="Lamin_tail_dom_sf"/>
</dbReference>
<dbReference type="InterPro" id="IPR001322">
    <property type="entry name" value="Lamin_tail_dom"/>
</dbReference>
<gene>
    <name evidence="2" type="ORF">S01H1_43244</name>
</gene>
<feature type="domain" description="LTD" evidence="1">
    <location>
        <begin position="68"/>
        <end position="140"/>
    </location>
</feature>
<comment type="caution">
    <text evidence="2">The sequence shown here is derived from an EMBL/GenBank/DDBJ whole genome shotgun (WGS) entry which is preliminary data.</text>
</comment>
<sequence>RESSSFEYFDITDFINDLEDGNNILALHGLNASKTSSDFLISAELEVTTITTYHDDKYDDDLALLDGLRITELMYNPDGNDNVEFIEFLNISPNTLDLTGVRFTDGIVFTFPEDTNLPAGEYLLVVKDPVAFALEYPLVPGEIIFGPYEGQLANNGEDIVLNLAEPLEAAILRFEYNDTWYPSTDGGGSALVISDPNAHPATWNDAESWLAAAPTPGQ</sequence>
<proteinExistence type="predicted"/>